<dbReference type="PANTHER" id="PTHR33446">
    <property type="entry name" value="PROTEIN TONB-RELATED"/>
    <property type="match status" value="1"/>
</dbReference>
<dbReference type="OrthoDB" id="9816142at2"/>
<dbReference type="PANTHER" id="PTHR33446:SF2">
    <property type="entry name" value="PROTEIN TONB"/>
    <property type="match status" value="1"/>
</dbReference>
<reference evidence="11 12" key="1">
    <citation type="submission" date="2018-09" db="EMBL/GenBank/DDBJ databases">
        <authorList>
            <person name="Zhu H."/>
        </authorList>
    </citation>
    <scope>NUCLEOTIDE SEQUENCE [LARGE SCALE GENOMIC DNA]</scope>
    <source>
        <strain evidence="11 12">K1S02-6</strain>
    </source>
</reference>
<accession>A0A418XD92</accession>
<keyword evidence="12" id="KW-1185">Reference proteome</keyword>
<feature type="domain" description="TonB C-terminal" evidence="10">
    <location>
        <begin position="143"/>
        <end position="236"/>
    </location>
</feature>
<evidence type="ECO:0000256" key="5">
    <source>
        <dbReference type="ARBA" id="ARBA00022519"/>
    </source>
</evidence>
<evidence type="ECO:0000256" key="6">
    <source>
        <dbReference type="ARBA" id="ARBA00022692"/>
    </source>
</evidence>
<dbReference type="RefSeq" id="WP_119956165.1">
    <property type="nucleotide sequence ID" value="NZ_QYUR01000006.1"/>
</dbReference>
<comment type="caution">
    <text evidence="11">The sequence shown here is derived from an EMBL/GenBank/DDBJ whole genome shotgun (WGS) entry which is preliminary data.</text>
</comment>
<keyword evidence="7" id="KW-0653">Protein transport</keyword>
<dbReference type="Proteomes" id="UP000284021">
    <property type="component" value="Unassembled WGS sequence"/>
</dbReference>
<proteinExistence type="inferred from homology"/>
<keyword evidence="4" id="KW-1003">Cell membrane</keyword>
<evidence type="ECO:0000256" key="2">
    <source>
        <dbReference type="ARBA" id="ARBA00006555"/>
    </source>
</evidence>
<evidence type="ECO:0000256" key="4">
    <source>
        <dbReference type="ARBA" id="ARBA00022475"/>
    </source>
</evidence>
<keyword evidence="8" id="KW-1133">Transmembrane helix</keyword>
<dbReference type="Pfam" id="PF03544">
    <property type="entry name" value="TonB_C"/>
    <property type="match status" value="1"/>
</dbReference>
<keyword evidence="3" id="KW-0813">Transport</keyword>
<evidence type="ECO:0000256" key="7">
    <source>
        <dbReference type="ARBA" id="ARBA00022927"/>
    </source>
</evidence>
<dbReference type="SUPFAM" id="SSF74653">
    <property type="entry name" value="TolA/TonB C-terminal domain"/>
    <property type="match status" value="1"/>
</dbReference>
<evidence type="ECO:0000256" key="3">
    <source>
        <dbReference type="ARBA" id="ARBA00022448"/>
    </source>
</evidence>
<keyword evidence="9" id="KW-0472">Membrane</keyword>
<organism evidence="11 12">
    <name type="scientific">Pseudomonas cavernicola</name>
    <dbReference type="NCBI Taxonomy" id="2320866"/>
    <lineage>
        <taxon>Bacteria</taxon>
        <taxon>Pseudomonadati</taxon>
        <taxon>Pseudomonadota</taxon>
        <taxon>Gammaproteobacteria</taxon>
        <taxon>Pseudomonadales</taxon>
        <taxon>Pseudomonadaceae</taxon>
        <taxon>Pseudomonas</taxon>
    </lineage>
</organism>
<dbReference type="NCBIfam" id="TIGR01352">
    <property type="entry name" value="tonB_Cterm"/>
    <property type="match status" value="1"/>
</dbReference>
<dbReference type="AlphaFoldDB" id="A0A418XD92"/>
<evidence type="ECO:0000256" key="1">
    <source>
        <dbReference type="ARBA" id="ARBA00004383"/>
    </source>
</evidence>
<comment type="similarity">
    <text evidence="2">Belongs to the TonB family.</text>
</comment>
<evidence type="ECO:0000259" key="10">
    <source>
        <dbReference type="PROSITE" id="PS52015"/>
    </source>
</evidence>
<dbReference type="GO" id="GO:0055085">
    <property type="term" value="P:transmembrane transport"/>
    <property type="evidence" value="ECO:0007669"/>
    <property type="project" value="InterPro"/>
</dbReference>
<dbReference type="GO" id="GO:0015031">
    <property type="term" value="P:protein transport"/>
    <property type="evidence" value="ECO:0007669"/>
    <property type="project" value="UniProtKB-KW"/>
</dbReference>
<dbReference type="Gene3D" id="3.30.1150.10">
    <property type="match status" value="1"/>
</dbReference>
<evidence type="ECO:0000256" key="8">
    <source>
        <dbReference type="ARBA" id="ARBA00022989"/>
    </source>
</evidence>
<dbReference type="EMBL" id="QYUR01000006">
    <property type="protein sequence ID" value="RJG10484.1"/>
    <property type="molecule type" value="Genomic_DNA"/>
</dbReference>
<dbReference type="InterPro" id="IPR037682">
    <property type="entry name" value="TonB_C"/>
</dbReference>
<evidence type="ECO:0000256" key="9">
    <source>
        <dbReference type="ARBA" id="ARBA00023136"/>
    </source>
</evidence>
<protein>
    <submittedName>
        <fullName evidence="11">Energy transducer TonB</fullName>
    </submittedName>
</protein>
<dbReference type="InterPro" id="IPR051045">
    <property type="entry name" value="TonB-dependent_transducer"/>
</dbReference>
<evidence type="ECO:0000313" key="11">
    <source>
        <dbReference type="EMBL" id="RJG10484.1"/>
    </source>
</evidence>
<dbReference type="PROSITE" id="PS52015">
    <property type="entry name" value="TONB_CTD"/>
    <property type="match status" value="1"/>
</dbReference>
<sequence length="236" mass="24953">MSRFSLYFLLSLALHAVAGLLLRESTLGAGRPQEAALPAELAVMTIQLQAAPQTLAVAPSAAPPATAVQAPPVVAPVAPVRAKVPARAPAKAPPQRQPLPPKPVQLAAKTAPAVSRSELATATATTTATAAQLPMQSVVREVFSRAPAFLQPPAPPRYPTQARRRNQHGVVLLEVRLDERGQQRALQVLRSSGVASLDEAAVQAVAAWRFRPETEDGRPVPSRVQIPIEFALTASR</sequence>
<dbReference type="InterPro" id="IPR006260">
    <property type="entry name" value="TonB/TolA_C"/>
</dbReference>
<name>A0A418XD92_9PSED</name>
<keyword evidence="5" id="KW-0997">Cell inner membrane</keyword>
<keyword evidence="6" id="KW-0812">Transmembrane</keyword>
<dbReference type="GO" id="GO:0098797">
    <property type="term" value="C:plasma membrane protein complex"/>
    <property type="evidence" value="ECO:0007669"/>
    <property type="project" value="TreeGrafter"/>
</dbReference>
<comment type="subcellular location">
    <subcellularLocation>
        <location evidence="1">Cell inner membrane</location>
        <topology evidence="1">Single-pass membrane protein</topology>
        <orientation evidence="1">Periplasmic side</orientation>
    </subcellularLocation>
</comment>
<dbReference type="GO" id="GO:0031992">
    <property type="term" value="F:energy transducer activity"/>
    <property type="evidence" value="ECO:0007669"/>
    <property type="project" value="TreeGrafter"/>
</dbReference>
<evidence type="ECO:0000313" key="12">
    <source>
        <dbReference type="Proteomes" id="UP000284021"/>
    </source>
</evidence>
<gene>
    <name evidence="11" type="ORF">D3879_21030</name>
</gene>